<dbReference type="GO" id="GO:0004861">
    <property type="term" value="F:cyclin-dependent protein serine/threonine kinase inhibitor activity"/>
    <property type="evidence" value="ECO:0007669"/>
    <property type="project" value="InterPro"/>
</dbReference>
<sequence>MEEPSVGVVSEWSSPMARNGVGTVVHLHPGAGVLEMTIAGEVLLLVADHHEGEAFLAAAAGPSPETEEESDHSHGRGITSLLVPSPGLAVAPGQTRGNRSMRSCVQEVIRSEDRRTATMPLSQSKAGQMQCSTKACRNLFGPVDHHQLKNDFEDLMRQHLEEVQERWNFNFETETPLEGQFKWERVFLAEQQSREVHSLVTGISSESRSSLVHKVPPKDHLGRICPEASQQSSEVYRAGSPRGLKRRQTTMKGECWRFGVTPCVLGGIGGVMALLVGTDGGDLSARPLPGCGEGTTLRAFLLGINLPRGKGHKRGAFWLLGDRQGACGFYS</sequence>
<dbReference type="Proteomes" id="UP000694562">
    <property type="component" value="Unplaced"/>
</dbReference>
<dbReference type="GO" id="GO:0000307">
    <property type="term" value="C:cyclin-dependent protein kinase holoenzyme complex"/>
    <property type="evidence" value="ECO:0007669"/>
    <property type="project" value="TreeGrafter"/>
</dbReference>
<dbReference type="Ensembl" id="ENSFTIT00000022503.1">
    <property type="protein sequence ID" value="ENSFTIP00000021594.1"/>
    <property type="gene ID" value="ENSFTIG00000014039.1"/>
</dbReference>
<dbReference type="OrthoDB" id="9940972at2759"/>
<dbReference type="PANTHER" id="PTHR46778:SF1">
    <property type="entry name" value="CYCLIN-DEPENDENT KINASE INHIBITOR 1"/>
    <property type="match status" value="1"/>
</dbReference>
<dbReference type="InterPro" id="IPR029841">
    <property type="entry name" value="CDKN1A"/>
</dbReference>
<dbReference type="GO" id="GO:0072331">
    <property type="term" value="P:signal transduction by p53 class mediator"/>
    <property type="evidence" value="ECO:0007669"/>
    <property type="project" value="InterPro"/>
</dbReference>
<dbReference type="GO" id="GO:0006974">
    <property type="term" value="P:DNA damage response"/>
    <property type="evidence" value="ECO:0007669"/>
    <property type="project" value="TreeGrafter"/>
</dbReference>
<name>A0A8C4V451_FALTI</name>
<evidence type="ECO:0000259" key="3">
    <source>
        <dbReference type="Pfam" id="PF02234"/>
    </source>
</evidence>
<dbReference type="GO" id="GO:0005634">
    <property type="term" value="C:nucleus"/>
    <property type="evidence" value="ECO:0007669"/>
    <property type="project" value="InterPro"/>
</dbReference>
<reference evidence="4" key="2">
    <citation type="submission" date="2025-09" db="UniProtKB">
        <authorList>
            <consortium name="Ensembl"/>
        </authorList>
    </citation>
    <scope>IDENTIFICATION</scope>
</reference>
<organism evidence="4 5">
    <name type="scientific">Falco tinnunculus</name>
    <name type="common">Common kestrel</name>
    <dbReference type="NCBI Taxonomy" id="100819"/>
    <lineage>
        <taxon>Eukaryota</taxon>
        <taxon>Metazoa</taxon>
        <taxon>Chordata</taxon>
        <taxon>Craniata</taxon>
        <taxon>Vertebrata</taxon>
        <taxon>Euteleostomi</taxon>
        <taxon>Archelosauria</taxon>
        <taxon>Archosauria</taxon>
        <taxon>Dinosauria</taxon>
        <taxon>Saurischia</taxon>
        <taxon>Theropoda</taxon>
        <taxon>Coelurosauria</taxon>
        <taxon>Aves</taxon>
        <taxon>Neognathae</taxon>
        <taxon>Neoaves</taxon>
        <taxon>Telluraves</taxon>
        <taxon>Australaves</taxon>
        <taxon>Falconiformes</taxon>
        <taxon>Falconidae</taxon>
        <taxon>Falco</taxon>
    </lineage>
</organism>
<dbReference type="Pfam" id="PF02234">
    <property type="entry name" value="CDI"/>
    <property type="match status" value="1"/>
</dbReference>
<proteinExistence type="inferred from homology"/>
<dbReference type="PANTHER" id="PTHR46778">
    <property type="entry name" value="CYCLIN-DEPENDENT KINASE INHIBITOR 1-RELATED"/>
    <property type="match status" value="1"/>
</dbReference>
<dbReference type="InterPro" id="IPR003175">
    <property type="entry name" value="CDI_dom"/>
</dbReference>
<evidence type="ECO:0000256" key="2">
    <source>
        <dbReference type="ARBA" id="ARBA00023013"/>
    </source>
</evidence>
<keyword evidence="5" id="KW-1185">Reference proteome</keyword>
<comment type="similarity">
    <text evidence="1">Belongs to the CDI family.</text>
</comment>
<protein>
    <recommendedName>
        <fullName evidence="3">Cyclin-dependent kinase inhibitor domain-containing protein</fullName>
    </recommendedName>
</protein>
<reference evidence="4" key="1">
    <citation type="submission" date="2025-08" db="UniProtKB">
        <authorList>
            <consortium name="Ensembl"/>
        </authorList>
    </citation>
    <scope>IDENTIFICATION</scope>
</reference>
<evidence type="ECO:0000313" key="5">
    <source>
        <dbReference type="Proteomes" id="UP000694562"/>
    </source>
</evidence>
<accession>A0A8C4V451</accession>
<dbReference type="InterPro" id="IPR044898">
    <property type="entry name" value="CDI_dom_sf"/>
</dbReference>
<evidence type="ECO:0000313" key="4">
    <source>
        <dbReference type="Ensembl" id="ENSFTIP00000021594.1"/>
    </source>
</evidence>
<evidence type="ECO:0000256" key="1">
    <source>
        <dbReference type="ARBA" id="ARBA00006726"/>
    </source>
</evidence>
<dbReference type="AlphaFoldDB" id="A0A8C4V451"/>
<dbReference type="GO" id="GO:2000045">
    <property type="term" value="P:regulation of G1/S transition of mitotic cell cycle"/>
    <property type="evidence" value="ECO:0007669"/>
    <property type="project" value="TreeGrafter"/>
</dbReference>
<keyword evidence="2" id="KW-0649">Protein kinase inhibitor</keyword>
<dbReference type="Gene3D" id="4.10.365.10">
    <property type="entry name" value="p27"/>
    <property type="match status" value="1"/>
</dbReference>
<feature type="domain" description="Cyclin-dependent kinase inhibitor" evidence="3">
    <location>
        <begin position="138"/>
        <end position="186"/>
    </location>
</feature>